<dbReference type="InterPro" id="IPR036875">
    <property type="entry name" value="Znf_CCHC_sf"/>
</dbReference>
<dbReference type="EMBL" id="BGPR01004776">
    <property type="protein sequence ID" value="GBN03238.1"/>
    <property type="molecule type" value="Genomic_DNA"/>
</dbReference>
<dbReference type="Proteomes" id="UP000499080">
    <property type="component" value="Unassembled WGS sequence"/>
</dbReference>
<dbReference type="GO" id="GO:0003676">
    <property type="term" value="F:nucleic acid binding"/>
    <property type="evidence" value="ECO:0007669"/>
    <property type="project" value="InterPro"/>
</dbReference>
<evidence type="ECO:0000313" key="1">
    <source>
        <dbReference type="EMBL" id="GBN03238.1"/>
    </source>
</evidence>
<proteinExistence type="predicted"/>
<sequence length="135" mass="15812">MNNFVVSLATRIRPQMILYNIDGEIDAAEFQISLLERNTFLRDENNDPLFRVYFPIQTRNGKSRHWVVSLEPSIFREYNNVRGLYFQWNRIRFSEFVGVRQCRACSKFGHTAKNCDPGNEPKCASCGQFSQENHV</sequence>
<organism evidence="1 2">
    <name type="scientific">Araneus ventricosus</name>
    <name type="common">Orbweaver spider</name>
    <name type="synonym">Epeira ventricosa</name>
    <dbReference type="NCBI Taxonomy" id="182803"/>
    <lineage>
        <taxon>Eukaryota</taxon>
        <taxon>Metazoa</taxon>
        <taxon>Ecdysozoa</taxon>
        <taxon>Arthropoda</taxon>
        <taxon>Chelicerata</taxon>
        <taxon>Arachnida</taxon>
        <taxon>Araneae</taxon>
        <taxon>Araneomorphae</taxon>
        <taxon>Entelegynae</taxon>
        <taxon>Araneoidea</taxon>
        <taxon>Araneidae</taxon>
        <taxon>Araneus</taxon>
    </lineage>
</organism>
<keyword evidence="2" id="KW-1185">Reference proteome</keyword>
<dbReference type="AlphaFoldDB" id="A0A4Y2KLR2"/>
<dbReference type="OrthoDB" id="6505565at2759"/>
<protein>
    <recommendedName>
        <fullName evidence="3">CCHC-type domain-containing protein</fullName>
    </recommendedName>
</protein>
<evidence type="ECO:0000313" key="2">
    <source>
        <dbReference type="Proteomes" id="UP000499080"/>
    </source>
</evidence>
<evidence type="ECO:0008006" key="3">
    <source>
        <dbReference type="Google" id="ProtNLM"/>
    </source>
</evidence>
<dbReference type="SUPFAM" id="SSF57756">
    <property type="entry name" value="Retrovirus zinc finger-like domains"/>
    <property type="match status" value="1"/>
</dbReference>
<comment type="caution">
    <text evidence="1">The sequence shown here is derived from an EMBL/GenBank/DDBJ whole genome shotgun (WGS) entry which is preliminary data.</text>
</comment>
<accession>A0A4Y2KLR2</accession>
<dbReference type="Gene3D" id="4.10.60.10">
    <property type="entry name" value="Zinc finger, CCHC-type"/>
    <property type="match status" value="1"/>
</dbReference>
<dbReference type="GO" id="GO:0008270">
    <property type="term" value="F:zinc ion binding"/>
    <property type="evidence" value="ECO:0007669"/>
    <property type="project" value="InterPro"/>
</dbReference>
<gene>
    <name evidence="1" type="ORF">AVEN_229018_1</name>
</gene>
<reference evidence="1 2" key="1">
    <citation type="journal article" date="2019" name="Sci. Rep.">
        <title>Orb-weaving spider Araneus ventricosus genome elucidates the spidroin gene catalogue.</title>
        <authorList>
            <person name="Kono N."/>
            <person name="Nakamura H."/>
            <person name="Ohtoshi R."/>
            <person name="Moran D.A.P."/>
            <person name="Shinohara A."/>
            <person name="Yoshida Y."/>
            <person name="Fujiwara M."/>
            <person name="Mori M."/>
            <person name="Tomita M."/>
            <person name="Arakawa K."/>
        </authorList>
    </citation>
    <scope>NUCLEOTIDE SEQUENCE [LARGE SCALE GENOMIC DNA]</scope>
</reference>
<name>A0A4Y2KLR2_ARAVE</name>